<organism evidence="2 3">
    <name type="scientific">Flavobacterium supellecticarium</name>
    <dbReference type="NCBI Taxonomy" id="2565924"/>
    <lineage>
        <taxon>Bacteria</taxon>
        <taxon>Pseudomonadati</taxon>
        <taxon>Bacteroidota</taxon>
        <taxon>Flavobacteriia</taxon>
        <taxon>Flavobacteriales</taxon>
        <taxon>Flavobacteriaceae</taxon>
        <taxon>Flavobacterium</taxon>
    </lineage>
</organism>
<feature type="region of interest" description="Disordered" evidence="1">
    <location>
        <begin position="1"/>
        <end position="78"/>
    </location>
</feature>
<feature type="compositionally biased region" description="Polar residues" evidence="1">
    <location>
        <begin position="36"/>
        <end position="78"/>
    </location>
</feature>
<sequence length="976" mass="108255">MKETPLDKENNPQQTEQKKKQTESIPLRTPEPGKNNFPSQNSGAPGTTHESGGKGSANNPVPATHGTNSAYSEGSTKMHTKLQESLQQTGNLNHPDTKKKEMEYKKSLKIDELRKYNDIKSGIDNANKTNTEKQQETPQFIPQATTNSGKFRLPAVYKNQGKYTVDFHENQTDYDGSLITSKEQFNAFMTRVLNESDVVLPEDKPNYATLTGVFDENMVKLLKEGKTINYTPKSNKSELEKETKSEKSGTGQGAGTGHENGAGAAQPKKSAEELRAEYDAFPEAVKNLIRTSEEGGWVTPEEKLAVAQYIFDNLTVLEMLDYASKTSKSTMSLFEFKASIQNYKGDKANRESNQKVKADLEKKLGTASFKELYKLYKDYVFWVGQASTSAAISGMNNPQAGPDIGSTMIMTDKAEILRKALENAGYKGGISEFEKLIHQYEAAFEQEALYTAIDQLQKYKHILFEEKNKLENPAYLQQLLNQLKGTGAKEMYSAGNSQIAGASKVHKYADGFEIQVDYDERDKGQQKVNKADSLVGTISNDLVKEKQFDKPAFAQVSNAAELKAFMKNYIQEKEESIDHIQEKIINNPEAIYGMDLLYNSCKQAQGIAPGSTLDEILTDKKSQIEQFEFIKNLAIAFGAIVLTIASAGTGSLALVALGANFALSAYTVYETIETYKTEKDGYNAGLLSDDPSLLWVVIAIVGAAVDAAALKSAFKAAEPLADAAKEFNRIKDVTKLEKRLEAITELKKEVRANIVKQAKVEAQYERVMQGIAQAKKLTNVTIPGLLQTGELLTHLVFAIRKGILTFEGVLLELKAARLIEDLGTLSKADITTLEQVFAKAKTLAKDDKLAIELEQALAEQDFSKLKSLLDEFNVTYGKNMLEKFKKHSAQIRRVAKKFDIEIPTSPTKIETQKAMQSFVDKVVIEGEKRQGEYMTLGICKWSKLDDGIVVQKLDGEFVTFLDYSLGGVSKQWDNIK</sequence>
<dbReference type="Proteomes" id="UP000307507">
    <property type="component" value="Unassembled WGS sequence"/>
</dbReference>
<feature type="compositionally biased region" description="Gly residues" evidence="1">
    <location>
        <begin position="250"/>
        <end position="260"/>
    </location>
</feature>
<comment type="caution">
    <text evidence="2">The sequence shown here is derived from an EMBL/GenBank/DDBJ whole genome shotgun (WGS) entry which is preliminary data.</text>
</comment>
<evidence type="ECO:0000313" key="3">
    <source>
        <dbReference type="Proteomes" id="UP000307507"/>
    </source>
</evidence>
<dbReference type="RefSeq" id="WP_136401825.1">
    <property type="nucleotide sequence ID" value="NZ_SSNZ01000001.1"/>
</dbReference>
<gene>
    <name evidence="2" type="ORF">E6C50_03625</name>
</gene>
<dbReference type="AlphaFoldDB" id="A0A4S4A4B8"/>
<evidence type="ECO:0000313" key="2">
    <source>
        <dbReference type="EMBL" id="THF53302.1"/>
    </source>
</evidence>
<keyword evidence="3" id="KW-1185">Reference proteome</keyword>
<proteinExistence type="predicted"/>
<feature type="compositionally biased region" description="Basic and acidic residues" evidence="1">
    <location>
        <begin position="235"/>
        <end position="247"/>
    </location>
</feature>
<evidence type="ECO:0000256" key="1">
    <source>
        <dbReference type="SAM" id="MobiDB-lite"/>
    </source>
</evidence>
<dbReference type="OrthoDB" id="1374045at2"/>
<protein>
    <submittedName>
        <fullName evidence="2">Uncharacterized protein</fullName>
    </submittedName>
</protein>
<accession>A0A4S4A4B8</accession>
<feature type="compositionally biased region" description="Basic and acidic residues" evidence="1">
    <location>
        <begin position="1"/>
        <end position="22"/>
    </location>
</feature>
<dbReference type="EMBL" id="SSNZ01000001">
    <property type="protein sequence ID" value="THF53302.1"/>
    <property type="molecule type" value="Genomic_DNA"/>
</dbReference>
<name>A0A4S4A4B8_9FLAO</name>
<feature type="region of interest" description="Disordered" evidence="1">
    <location>
        <begin position="230"/>
        <end position="271"/>
    </location>
</feature>
<reference evidence="2 3" key="1">
    <citation type="submission" date="2019-04" db="EMBL/GenBank/DDBJ databases">
        <title>Flavobacterium sp. nov. isolated from construction timber.</title>
        <authorList>
            <person name="Lin S.-Y."/>
            <person name="Chang C.-T."/>
            <person name="Young C.-C."/>
        </authorList>
    </citation>
    <scope>NUCLEOTIDE SEQUENCE [LARGE SCALE GENOMIC DNA]</scope>
    <source>
        <strain evidence="2 3">CC-CTC003</strain>
    </source>
</reference>